<evidence type="ECO:0000256" key="1">
    <source>
        <dbReference type="ARBA" id="ARBA00004123"/>
    </source>
</evidence>
<dbReference type="GO" id="GO:0005737">
    <property type="term" value="C:cytoplasm"/>
    <property type="evidence" value="ECO:0007669"/>
    <property type="project" value="UniProtKB-SubCell"/>
</dbReference>
<dbReference type="AlphaFoldDB" id="A0AAD6KS97"/>
<accession>A0AAD6KS97</accession>
<dbReference type="GO" id="GO:0004843">
    <property type="term" value="F:cysteine-type deubiquitinase activity"/>
    <property type="evidence" value="ECO:0007669"/>
    <property type="project" value="InterPro"/>
</dbReference>
<dbReference type="PROSITE" id="PS50096">
    <property type="entry name" value="IQ"/>
    <property type="match status" value="1"/>
</dbReference>
<evidence type="ECO:0000256" key="3">
    <source>
        <dbReference type="ARBA" id="ARBA00022490"/>
    </source>
</evidence>
<dbReference type="InterPro" id="IPR035927">
    <property type="entry name" value="DUSP-like_sf"/>
</dbReference>
<dbReference type="PANTHER" id="PTHR31250">
    <property type="entry name" value="IQ DOMAIN-CONTAINING PROTEIN IQM3"/>
    <property type="match status" value="1"/>
</dbReference>
<keyword evidence="3" id="KW-0963">Cytoplasm</keyword>
<reference evidence="7 8" key="1">
    <citation type="journal article" date="2023" name="Int. J. Mol. Sci.">
        <title>De Novo Assembly and Annotation of 11 Diverse Shrub Willow (Salix) Genomes Reveals Novel Gene Organization in Sex-Linked Regions.</title>
        <authorList>
            <person name="Hyden B."/>
            <person name="Feng K."/>
            <person name="Yates T.B."/>
            <person name="Jawdy S."/>
            <person name="Cereghino C."/>
            <person name="Smart L.B."/>
            <person name="Muchero W."/>
        </authorList>
    </citation>
    <scope>NUCLEOTIDE SEQUENCE [LARGE SCALE GENOMIC DNA]</scope>
    <source>
        <tissue evidence="7">Shoot tip</tissue>
    </source>
</reference>
<evidence type="ECO:0000259" key="6">
    <source>
        <dbReference type="PROSITE" id="PS51283"/>
    </source>
</evidence>
<dbReference type="InterPro" id="IPR006615">
    <property type="entry name" value="Pept_C19_DUSP"/>
</dbReference>
<evidence type="ECO:0000256" key="5">
    <source>
        <dbReference type="SAM" id="MobiDB-lite"/>
    </source>
</evidence>
<evidence type="ECO:0000313" key="7">
    <source>
        <dbReference type="EMBL" id="KAJ6428814.1"/>
    </source>
</evidence>
<comment type="subcellular location">
    <subcellularLocation>
        <location evidence="2">Cytoplasm</location>
    </subcellularLocation>
    <subcellularLocation>
        <location evidence="1">Nucleus</location>
    </subcellularLocation>
</comment>
<keyword evidence="8" id="KW-1185">Reference proteome</keyword>
<dbReference type="Proteomes" id="UP001162972">
    <property type="component" value="Chromosome 8"/>
</dbReference>
<evidence type="ECO:0000256" key="4">
    <source>
        <dbReference type="ARBA" id="ARBA00023242"/>
    </source>
</evidence>
<dbReference type="Pfam" id="PF06337">
    <property type="entry name" value="DUSP"/>
    <property type="match status" value="1"/>
</dbReference>
<dbReference type="GO" id="GO:0005634">
    <property type="term" value="C:nucleus"/>
    <property type="evidence" value="ECO:0007669"/>
    <property type="project" value="UniProtKB-SubCell"/>
</dbReference>
<evidence type="ECO:0000256" key="2">
    <source>
        <dbReference type="ARBA" id="ARBA00004496"/>
    </source>
</evidence>
<gene>
    <name evidence="7" type="ORF">OIU84_020465</name>
</gene>
<evidence type="ECO:0000313" key="8">
    <source>
        <dbReference type="Proteomes" id="UP001162972"/>
    </source>
</evidence>
<dbReference type="InterPro" id="IPR044159">
    <property type="entry name" value="IQM"/>
</dbReference>
<sequence length="661" mass="75326">MFSSLRASKSRIGPGITICDIFNPVEDEVFSFSKGGGGGGSCLPCTLEEEKQIVEELNREAERDLKWERYVGQGLVDNLDNGKSLESQDLDEPELVRMLQEGKDYVLVPKKIWEKLVQWYKGGPTLPRKMISQGVFNKMQFNVEVYPLRLKLIDSRDDSESTIQISKKASLQELYEREKRSMALQSITKPTPIPLIIMTQYIGRTGVEFFVEIESALSVDRYRSGLIEMDRSERSKRFESTAAVKLQKVYRSYRTRRRLADSAVVAEELWWQALDYARLNHSTVSFFSFDKPETAASRWSRISLNASKVGKGLGKDAKAQKLAFQHWIEAIDPRHRYGHNLNFYYEEWCKADALQPFFYWLDIGDGKEIDLKVCPRIKLCQECIQYLGPQEREQYEYIIAEGTVVHKQNGNLLDTNQGLEASKWIFVMSTYRKLYAGEKKKGAFHHSSFLAGGTTLATGRLTAENGKLRSISAYSGHYRPTNQNLGGFLAFLEENGINLNEIRVLTPEDSESCESRELSQDRCKFGWSKDSKQSKLHASSKINNYQPSESSMSSQTTRTCSYKRMLSANIQNTRTDVPKKEILQRIKSKKEASSYQLGNQLSLKWSTGAGPRIGCVADYPLKLREQALTFVYHSPSDDLHKPSASELPGCLLSIRDLCRMM</sequence>
<protein>
    <recommendedName>
        <fullName evidence="6">DUSP domain-containing protein</fullName>
    </recommendedName>
</protein>
<dbReference type="EMBL" id="JAPFFJ010000004">
    <property type="protein sequence ID" value="KAJ6428814.1"/>
    <property type="molecule type" value="Genomic_DNA"/>
</dbReference>
<dbReference type="PROSITE" id="PS51283">
    <property type="entry name" value="DUSP"/>
    <property type="match status" value="1"/>
</dbReference>
<feature type="region of interest" description="Disordered" evidence="5">
    <location>
        <begin position="536"/>
        <end position="557"/>
    </location>
</feature>
<dbReference type="SMART" id="SM00695">
    <property type="entry name" value="DUSP"/>
    <property type="match status" value="1"/>
</dbReference>
<proteinExistence type="predicted"/>
<organism evidence="7 8">
    <name type="scientific">Salix udensis</name>
    <dbReference type="NCBI Taxonomy" id="889485"/>
    <lineage>
        <taxon>Eukaryota</taxon>
        <taxon>Viridiplantae</taxon>
        <taxon>Streptophyta</taxon>
        <taxon>Embryophyta</taxon>
        <taxon>Tracheophyta</taxon>
        <taxon>Spermatophyta</taxon>
        <taxon>Magnoliopsida</taxon>
        <taxon>eudicotyledons</taxon>
        <taxon>Gunneridae</taxon>
        <taxon>Pentapetalae</taxon>
        <taxon>rosids</taxon>
        <taxon>fabids</taxon>
        <taxon>Malpighiales</taxon>
        <taxon>Salicaceae</taxon>
        <taxon>Saliceae</taxon>
        <taxon>Salix</taxon>
    </lineage>
</organism>
<dbReference type="Gene3D" id="3.30.2230.10">
    <property type="entry name" value="DUSP-like"/>
    <property type="match status" value="1"/>
</dbReference>
<dbReference type="PANTHER" id="PTHR31250:SF10">
    <property type="entry name" value="IQ DOMAIN-CONTAINING PROTEIN IQM3"/>
    <property type="match status" value="1"/>
</dbReference>
<feature type="domain" description="DUSP" evidence="6">
    <location>
        <begin position="23"/>
        <end position="131"/>
    </location>
</feature>
<comment type="caution">
    <text evidence="7">The sequence shown here is derived from an EMBL/GenBank/DDBJ whole genome shotgun (WGS) entry which is preliminary data.</text>
</comment>
<dbReference type="SUPFAM" id="SSF143791">
    <property type="entry name" value="DUSP-like"/>
    <property type="match status" value="1"/>
</dbReference>
<name>A0AAD6KS97_9ROSI</name>
<keyword evidence="4" id="KW-0539">Nucleus</keyword>